<dbReference type="GO" id="GO:0015768">
    <property type="term" value="P:maltose transport"/>
    <property type="evidence" value="ECO:0007669"/>
    <property type="project" value="TreeGrafter"/>
</dbReference>
<evidence type="ECO:0000256" key="2">
    <source>
        <dbReference type="ARBA" id="ARBA00022448"/>
    </source>
</evidence>
<dbReference type="Pfam" id="PF13416">
    <property type="entry name" value="SBP_bac_8"/>
    <property type="match status" value="1"/>
</dbReference>
<accession>A0A251XXL4</accession>
<dbReference type="AlphaFoldDB" id="A0A251XXL4"/>
<reference evidence="4 5" key="1">
    <citation type="submission" date="2016-08" db="EMBL/GenBank/DDBJ databases">
        <title>Genome sequence of Clavibacter michiganensis spp. strain CASJ009.</title>
        <authorList>
            <person name="Thapa S.P."/>
            <person name="Coaker G."/>
        </authorList>
    </citation>
    <scope>NUCLEOTIDE SEQUENCE [LARGE SCALE GENOMIC DNA]</scope>
    <source>
        <strain evidence="4">CASJ009</strain>
    </source>
</reference>
<organism evidence="4 5">
    <name type="scientific">Clavibacter michiganensis</name>
    <dbReference type="NCBI Taxonomy" id="28447"/>
    <lineage>
        <taxon>Bacteria</taxon>
        <taxon>Bacillati</taxon>
        <taxon>Actinomycetota</taxon>
        <taxon>Actinomycetes</taxon>
        <taxon>Micrococcales</taxon>
        <taxon>Microbacteriaceae</taxon>
        <taxon>Clavibacter</taxon>
    </lineage>
</organism>
<evidence type="ECO:0000256" key="1">
    <source>
        <dbReference type="ARBA" id="ARBA00008520"/>
    </source>
</evidence>
<sequence>MGLFMNQAGGQLVSDDGKTVTADTPENVAGLQEVKDLLGAGVLQFPSALDSGWAGEAFGEGRAAMVIEGPWIDGALSADYPDVAYRVAELPAGPGGRSTFSFSNCWGIPAGSDTTESAESLVAALTTDDQQMAFADAFGVIPSTESGAEAYAAKHPENQAFVAGVDYAVNPVAFAGAATVITDFNSELEGIATGDPEEILQAFQTNLQAALDTANAKQG</sequence>
<dbReference type="Proteomes" id="UP000195106">
    <property type="component" value="Unassembled WGS sequence"/>
</dbReference>
<comment type="similarity">
    <text evidence="1">Belongs to the bacterial solute-binding protein 1 family.</text>
</comment>
<dbReference type="InterPro" id="IPR006059">
    <property type="entry name" value="SBP"/>
</dbReference>
<dbReference type="Gene3D" id="3.40.190.10">
    <property type="entry name" value="Periplasmic binding protein-like II"/>
    <property type="match status" value="1"/>
</dbReference>
<proteinExistence type="inferred from homology"/>
<dbReference type="SUPFAM" id="SSF53850">
    <property type="entry name" value="Periplasmic binding protein-like II"/>
    <property type="match status" value="1"/>
</dbReference>
<evidence type="ECO:0000256" key="3">
    <source>
        <dbReference type="ARBA" id="ARBA00022729"/>
    </source>
</evidence>
<dbReference type="EMBL" id="MDHJ01000001">
    <property type="protein sequence ID" value="OUE10261.1"/>
    <property type="molecule type" value="Genomic_DNA"/>
</dbReference>
<dbReference type="GO" id="GO:1901982">
    <property type="term" value="F:maltose binding"/>
    <property type="evidence" value="ECO:0007669"/>
    <property type="project" value="TreeGrafter"/>
</dbReference>
<dbReference type="PANTHER" id="PTHR30061:SF50">
    <property type="entry name" value="MALTOSE_MALTODEXTRIN-BINDING PERIPLASMIC PROTEIN"/>
    <property type="match status" value="1"/>
</dbReference>
<dbReference type="GO" id="GO:0055052">
    <property type="term" value="C:ATP-binding cassette (ABC) transporter complex, substrate-binding subunit-containing"/>
    <property type="evidence" value="ECO:0007669"/>
    <property type="project" value="TreeGrafter"/>
</dbReference>
<gene>
    <name evidence="4" type="ORF">CMsap09_15035</name>
</gene>
<evidence type="ECO:0000313" key="5">
    <source>
        <dbReference type="Proteomes" id="UP000195106"/>
    </source>
</evidence>
<dbReference type="PANTHER" id="PTHR30061">
    <property type="entry name" value="MALTOSE-BINDING PERIPLASMIC PROTEIN"/>
    <property type="match status" value="1"/>
</dbReference>
<keyword evidence="3" id="KW-0732">Signal</keyword>
<keyword evidence="2" id="KW-0813">Transport</keyword>
<name>A0A251XXL4_9MICO</name>
<dbReference type="GO" id="GO:0042956">
    <property type="term" value="P:maltodextrin transmembrane transport"/>
    <property type="evidence" value="ECO:0007669"/>
    <property type="project" value="TreeGrafter"/>
</dbReference>
<evidence type="ECO:0000313" key="4">
    <source>
        <dbReference type="EMBL" id="OUE10261.1"/>
    </source>
</evidence>
<protein>
    <submittedName>
        <fullName evidence="4">Maltose ABC transporter periplasmic protein</fullName>
    </submittedName>
</protein>
<comment type="caution">
    <text evidence="4">The sequence shown here is derived from an EMBL/GenBank/DDBJ whole genome shotgun (WGS) entry which is preliminary data.</text>
</comment>